<dbReference type="EMBL" id="GGEC01019340">
    <property type="protein sequence ID" value="MBW99823.1"/>
    <property type="molecule type" value="Transcribed_RNA"/>
</dbReference>
<feature type="region of interest" description="Disordered" evidence="1">
    <location>
        <begin position="21"/>
        <end position="58"/>
    </location>
</feature>
<organism evidence="2">
    <name type="scientific">Rhizophora mucronata</name>
    <name type="common">Asiatic mangrove</name>
    <dbReference type="NCBI Taxonomy" id="61149"/>
    <lineage>
        <taxon>Eukaryota</taxon>
        <taxon>Viridiplantae</taxon>
        <taxon>Streptophyta</taxon>
        <taxon>Embryophyta</taxon>
        <taxon>Tracheophyta</taxon>
        <taxon>Spermatophyta</taxon>
        <taxon>Magnoliopsida</taxon>
        <taxon>eudicotyledons</taxon>
        <taxon>Gunneridae</taxon>
        <taxon>Pentapetalae</taxon>
        <taxon>rosids</taxon>
        <taxon>fabids</taxon>
        <taxon>Malpighiales</taxon>
        <taxon>Rhizophoraceae</taxon>
        <taxon>Rhizophora</taxon>
    </lineage>
</organism>
<accession>A0A2P2K263</accession>
<name>A0A2P2K263_RHIMU</name>
<reference evidence="2" key="1">
    <citation type="submission" date="2018-02" db="EMBL/GenBank/DDBJ databases">
        <title>Rhizophora mucronata_Transcriptome.</title>
        <authorList>
            <person name="Meera S.P."/>
            <person name="Sreeshan A."/>
            <person name="Augustine A."/>
        </authorList>
    </citation>
    <scope>NUCLEOTIDE SEQUENCE</scope>
    <source>
        <tissue evidence="2">Leaf</tissue>
    </source>
</reference>
<evidence type="ECO:0000313" key="2">
    <source>
        <dbReference type="EMBL" id="MBW99823.1"/>
    </source>
</evidence>
<proteinExistence type="predicted"/>
<feature type="compositionally biased region" description="Basic residues" evidence="1">
    <location>
        <begin position="41"/>
        <end position="53"/>
    </location>
</feature>
<protein>
    <submittedName>
        <fullName evidence="2">Uncharacterized protein MANES_04G035400</fullName>
    </submittedName>
</protein>
<evidence type="ECO:0000256" key="1">
    <source>
        <dbReference type="SAM" id="MobiDB-lite"/>
    </source>
</evidence>
<sequence>MGVNKTYLFEITFSSADMDQSPASVIPLEPRPEIAPSRQRPAQRNHNRNRNRPSTRSLLQHNSLLLLFKNNRADNSQKRCSIFVLNQDFPITRSRQNKKKKEKKRKEQQIYMLFLLLLLPFYQLNQRSYPKINTESRKQ</sequence>
<dbReference type="AlphaFoldDB" id="A0A2P2K263"/>